<dbReference type="InterPro" id="IPR029052">
    <property type="entry name" value="Metallo-depent_PP-like"/>
</dbReference>
<comment type="caution">
    <text evidence="3">The sequence shown here is derived from an EMBL/GenBank/DDBJ whole genome shotgun (WGS) entry which is preliminary data.</text>
</comment>
<dbReference type="RefSeq" id="WP_004031256.1">
    <property type="nucleotide sequence ID" value="NZ_AMPO01000008.1"/>
</dbReference>
<accession>K2RAN3</accession>
<dbReference type="GO" id="GO:0016787">
    <property type="term" value="F:hydrolase activity"/>
    <property type="evidence" value="ECO:0007669"/>
    <property type="project" value="InterPro"/>
</dbReference>
<evidence type="ECO:0000256" key="1">
    <source>
        <dbReference type="SAM" id="Phobius"/>
    </source>
</evidence>
<dbReference type="AlphaFoldDB" id="K2RAN3"/>
<dbReference type="InterPro" id="IPR051158">
    <property type="entry name" value="Metallophosphoesterase_sf"/>
</dbReference>
<dbReference type="OrthoDB" id="71112at2157"/>
<gene>
    <name evidence="3" type="ORF">A994_09336</name>
</gene>
<proteinExistence type="predicted"/>
<evidence type="ECO:0000313" key="3">
    <source>
        <dbReference type="EMBL" id="EKF85349.1"/>
    </source>
</evidence>
<dbReference type="PATRIC" id="fig|1204725.3.peg.1879"/>
<evidence type="ECO:0000259" key="2">
    <source>
        <dbReference type="Pfam" id="PF00149"/>
    </source>
</evidence>
<dbReference type="Gene3D" id="3.60.21.10">
    <property type="match status" value="1"/>
</dbReference>
<keyword evidence="1" id="KW-0812">Transmembrane</keyword>
<protein>
    <submittedName>
        <fullName evidence="3">Metallophosphoesterase</fullName>
    </submittedName>
</protein>
<evidence type="ECO:0000313" key="4">
    <source>
        <dbReference type="Proteomes" id="UP000007360"/>
    </source>
</evidence>
<keyword evidence="4" id="KW-1185">Reference proteome</keyword>
<feature type="domain" description="Calcineurin-like phosphoesterase" evidence="2">
    <location>
        <begin position="144"/>
        <end position="300"/>
    </location>
</feature>
<dbReference type="Proteomes" id="UP000007360">
    <property type="component" value="Unassembled WGS sequence"/>
</dbReference>
<sequence length="359" mass="40938">MRRILQYTMFISLFFVGFLILNYYVFMGMSFLLDLPMDTGFYIVMIIAAISYPVATLIERTVSNNITRVFYTAASAWMGISFYLLFLLIIYLILSWFIPVPRESAGILIAILVTVISAYSIYNSYTLKLTKLEIPLKGLNEDIRAVHLSDIHIGSVRNSGYMDRIVNETNKLNPDVVFITGDMVDGSARLHKHTFKAIDDLKMPVFFVTGNHETYEGLDEVFRVLKDTKLRMLQGELVDFKGIQVIGVGYHYGKKHLKNTLSKLEIDSEKPSVLLYHLPQELENAHDAGIDLQLSGHTHNGQMIPFNFMVRLMFPYMQGFYDYKGTKLYVSQGTGTWGPPMRLGSRCEMILISLKPETS</sequence>
<feature type="transmembrane region" description="Helical" evidence="1">
    <location>
        <begin position="70"/>
        <end position="98"/>
    </location>
</feature>
<reference evidence="3 4" key="1">
    <citation type="journal article" date="2012" name="J. Bacteriol.">
        <title>Draft genome sequence of Methanobacterium formicicum DSM 3637, an archaebacterium isolated from the methane producer amoeba Pelomyxa palustris.</title>
        <authorList>
            <person name="Gutierrez G."/>
        </authorList>
    </citation>
    <scope>NUCLEOTIDE SEQUENCE [LARGE SCALE GENOMIC DNA]</scope>
    <source>
        <strain evidence="4">DSM 3637 / PP1</strain>
    </source>
</reference>
<keyword evidence="1" id="KW-1133">Transmembrane helix</keyword>
<dbReference type="PANTHER" id="PTHR31302">
    <property type="entry name" value="TRANSMEMBRANE PROTEIN WITH METALLOPHOSPHOESTERASE DOMAIN-RELATED"/>
    <property type="match status" value="1"/>
</dbReference>
<feature type="transmembrane region" description="Helical" evidence="1">
    <location>
        <begin position="7"/>
        <end position="27"/>
    </location>
</feature>
<dbReference type="EMBL" id="AMPO01000008">
    <property type="protein sequence ID" value="EKF85349.1"/>
    <property type="molecule type" value="Genomic_DNA"/>
</dbReference>
<keyword evidence="1" id="KW-0472">Membrane</keyword>
<name>K2RAN3_METFP</name>
<feature type="transmembrane region" description="Helical" evidence="1">
    <location>
        <begin position="104"/>
        <end position="122"/>
    </location>
</feature>
<dbReference type="SUPFAM" id="SSF56300">
    <property type="entry name" value="Metallo-dependent phosphatases"/>
    <property type="match status" value="1"/>
</dbReference>
<dbReference type="PANTHER" id="PTHR31302:SF0">
    <property type="entry name" value="TRANSMEMBRANE PROTEIN WITH METALLOPHOSPHOESTERASE DOMAIN"/>
    <property type="match status" value="1"/>
</dbReference>
<dbReference type="CDD" id="cd07385">
    <property type="entry name" value="MPP_YkuE_C"/>
    <property type="match status" value="1"/>
</dbReference>
<feature type="transmembrane region" description="Helical" evidence="1">
    <location>
        <begin position="39"/>
        <end position="58"/>
    </location>
</feature>
<dbReference type="Pfam" id="PF00149">
    <property type="entry name" value="Metallophos"/>
    <property type="match status" value="1"/>
</dbReference>
<organism evidence="3 4">
    <name type="scientific">Methanobacterium formicicum (strain DSM 3637 / PP1)</name>
    <dbReference type="NCBI Taxonomy" id="1204725"/>
    <lineage>
        <taxon>Archaea</taxon>
        <taxon>Methanobacteriati</taxon>
        <taxon>Methanobacteriota</taxon>
        <taxon>Methanomada group</taxon>
        <taxon>Methanobacteria</taxon>
        <taxon>Methanobacteriales</taxon>
        <taxon>Methanobacteriaceae</taxon>
        <taxon>Methanobacterium</taxon>
    </lineage>
</organism>
<dbReference type="InterPro" id="IPR004843">
    <property type="entry name" value="Calcineurin-like_PHP"/>
</dbReference>